<reference evidence="1" key="1">
    <citation type="journal article" date="2020" name="Nature">
        <title>Giant virus diversity and host interactions through global metagenomics.</title>
        <authorList>
            <person name="Schulz F."/>
            <person name="Roux S."/>
            <person name="Paez-Espino D."/>
            <person name="Jungbluth S."/>
            <person name="Walsh D.A."/>
            <person name="Denef V.J."/>
            <person name="McMahon K.D."/>
            <person name="Konstantinidis K.T."/>
            <person name="Eloe-Fadrosh E.A."/>
            <person name="Kyrpides N.C."/>
            <person name="Woyke T."/>
        </authorList>
    </citation>
    <scope>NUCLEOTIDE SEQUENCE</scope>
    <source>
        <strain evidence="1">GVMAG-M-3300023179-2</strain>
    </source>
</reference>
<dbReference type="Pfam" id="PF13242">
    <property type="entry name" value="Hydrolase_like"/>
    <property type="match status" value="1"/>
</dbReference>
<organism evidence="1">
    <name type="scientific">viral metagenome</name>
    <dbReference type="NCBI Taxonomy" id="1070528"/>
    <lineage>
        <taxon>unclassified sequences</taxon>
        <taxon>metagenomes</taxon>
        <taxon>organismal metagenomes</taxon>
    </lineage>
</organism>
<name>A0A6C0EHI5_9ZZZZ</name>
<dbReference type="GO" id="GO:0005737">
    <property type="term" value="C:cytoplasm"/>
    <property type="evidence" value="ECO:0007669"/>
    <property type="project" value="TreeGrafter"/>
</dbReference>
<sequence>MNTSPTQPDNSLSANVPSYLSKENIDFLDNINSLIIGYDPKINATKALIIADIIYYKSSTTKNFNVYVLGTDKSGATGYLLRNMSMQHLKARGIGAGSIARWILEIANVPIKEVYLGKPSDHINDYMKNNYIKEDKSKYLMIGDTVDTDMKFGKDLDIHTLLVLSGSTTPELLNFSDFLIKNPTITDANNSDLPISIKQYLTETTNKLFDKKIKEFDNYKIKKPTYIFQSLKKLSGILKL</sequence>
<dbReference type="EMBL" id="MN739802">
    <property type="protein sequence ID" value="QHT26795.1"/>
    <property type="molecule type" value="Genomic_DNA"/>
</dbReference>
<protein>
    <recommendedName>
        <fullName evidence="2">Haloacid dehalogenase-like hydrolase</fullName>
    </recommendedName>
</protein>
<dbReference type="PANTHER" id="PTHR19288">
    <property type="entry name" value="4-NITROPHENYLPHOSPHATASE-RELATED"/>
    <property type="match status" value="1"/>
</dbReference>
<evidence type="ECO:0000313" key="1">
    <source>
        <dbReference type="EMBL" id="QHT26795.1"/>
    </source>
</evidence>
<dbReference type="Gene3D" id="3.40.50.1000">
    <property type="entry name" value="HAD superfamily/HAD-like"/>
    <property type="match status" value="1"/>
</dbReference>
<dbReference type="InterPro" id="IPR023214">
    <property type="entry name" value="HAD_sf"/>
</dbReference>
<dbReference type="GO" id="GO:0016791">
    <property type="term" value="F:phosphatase activity"/>
    <property type="evidence" value="ECO:0007669"/>
    <property type="project" value="TreeGrafter"/>
</dbReference>
<dbReference type="AlphaFoldDB" id="A0A6C0EHI5"/>
<accession>A0A6C0EHI5</accession>
<dbReference type="PANTHER" id="PTHR19288:SF46">
    <property type="entry name" value="HALOACID DEHALOGENASE-LIKE HYDROLASE DOMAIN-CONTAINING PROTEIN 2"/>
    <property type="match status" value="1"/>
</dbReference>
<proteinExistence type="predicted"/>
<dbReference type="SUPFAM" id="SSF56784">
    <property type="entry name" value="HAD-like"/>
    <property type="match status" value="1"/>
</dbReference>
<dbReference type="InterPro" id="IPR036412">
    <property type="entry name" value="HAD-like_sf"/>
</dbReference>
<evidence type="ECO:0008006" key="2">
    <source>
        <dbReference type="Google" id="ProtNLM"/>
    </source>
</evidence>